<keyword evidence="3" id="KW-1185">Reference proteome</keyword>
<comment type="caution">
    <text evidence="2">The sequence shown here is derived from an EMBL/GenBank/DDBJ whole genome shotgun (WGS) entry which is preliminary data.</text>
</comment>
<dbReference type="GO" id="GO:0005509">
    <property type="term" value="F:calcium ion binding"/>
    <property type="evidence" value="ECO:0007669"/>
    <property type="project" value="InterPro"/>
</dbReference>
<dbReference type="Gene3D" id="1.10.238.10">
    <property type="entry name" value="EF-hand"/>
    <property type="match status" value="2"/>
</dbReference>
<dbReference type="SMART" id="SM00054">
    <property type="entry name" value="EFh"/>
    <property type="match status" value="2"/>
</dbReference>
<dbReference type="Proteomes" id="UP000230750">
    <property type="component" value="Unassembled WGS sequence"/>
</dbReference>
<evidence type="ECO:0000313" key="3">
    <source>
        <dbReference type="Proteomes" id="UP000230750"/>
    </source>
</evidence>
<sequence length="153" mass="17933">MGLQAHLVPKEKFEVYKECFMLYDKQRKGFIQTANLTDCMRSLGASPTTEEMRSYKKMYEKDGKIKFNDFVTMMGDQGKKPNPEKEIIDAFRQSDVEKRGFILTNEFKRIMTTFGEELTEREKRPDRYHGELCNDNDAIDTVGYLDVVMATWL</sequence>
<organism evidence="2 3">
    <name type="scientific">Stichopus japonicus</name>
    <name type="common">Sea cucumber</name>
    <dbReference type="NCBI Taxonomy" id="307972"/>
    <lineage>
        <taxon>Eukaryota</taxon>
        <taxon>Metazoa</taxon>
        <taxon>Echinodermata</taxon>
        <taxon>Eleutherozoa</taxon>
        <taxon>Echinozoa</taxon>
        <taxon>Holothuroidea</taxon>
        <taxon>Aspidochirotacea</taxon>
        <taxon>Aspidochirotida</taxon>
        <taxon>Stichopodidae</taxon>
        <taxon>Apostichopus</taxon>
    </lineage>
</organism>
<dbReference type="InterPro" id="IPR050230">
    <property type="entry name" value="CALM/Myosin/TropC-like"/>
</dbReference>
<dbReference type="PANTHER" id="PTHR23048:SF45">
    <property type="entry name" value="CALMODULIN LIKE 4"/>
    <property type="match status" value="1"/>
</dbReference>
<dbReference type="OrthoDB" id="435273at2759"/>
<dbReference type="SUPFAM" id="SSF47473">
    <property type="entry name" value="EF-hand"/>
    <property type="match status" value="1"/>
</dbReference>
<dbReference type="AlphaFoldDB" id="A0A2G8KY02"/>
<protein>
    <submittedName>
        <fullName evidence="2">Putative calmodulin-like protein 4</fullName>
    </submittedName>
</protein>
<gene>
    <name evidence="2" type="ORF">BSL78_10191</name>
</gene>
<feature type="domain" description="EF-hand" evidence="1">
    <location>
        <begin position="82"/>
        <end position="117"/>
    </location>
</feature>
<dbReference type="EMBL" id="MRZV01000310">
    <property type="protein sequence ID" value="PIK52897.1"/>
    <property type="molecule type" value="Genomic_DNA"/>
</dbReference>
<evidence type="ECO:0000259" key="1">
    <source>
        <dbReference type="PROSITE" id="PS50222"/>
    </source>
</evidence>
<feature type="domain" description="EF-hand" evidence="1">
    <location>
        <begin position="11"/>
        <end position="46"/>
    </location>
</feature>
<accession>A0A2G8KY02</accession>
<dbReference type="PROSITE" id="PS50222">
    <property type="entry name" value="EF_HAND_2"/>
    <property type="match status" value="2"/>
</dbReference>
<dbReference type="GO" id="GO:0016460">
    <property type="term" value="C:myosin II complex"/>
    <property type="evidence" value="ECO:0007669"/>
    <property type="project" value="TreeGrafter"/>
</dbReference>
<dbReference type="FunFam" id="1.10.238.10:FF:000001">
    <property type="entry name" value="Calmodulin 1"/>
    <property type="match status" value="1"/>
</dbReference>
<dbReference type="PANTHER" id="PTHR23048">
    <property type="entry name" value="MYOSIN LIGHT CHAIN 1, 3"/>
    <property type="match status" value="1"/>
</dbReference>
<dbReference type="InterPro" id="IPR002048">
    <property type="entry name" value="EF_hand_dom"/>
</dbReference>
<dbReference type="STRING" id="307972.A0A2G8KY02"/>
<name>A0A2G8KY02_STIJA</name>
<evidence type="ECO:0000313" key="2">
    <source>
        <dbReference type="EMBL" id="PIK52897.1"/>
    </source>
</evidence>
<dbReference type="InterPro" id="IPR011992">
    <property type="entry name" value="EF-hand-dom_pair"/>
</dbReference>
<reference evidence="2 3" key="1">
    <citation type="journal article" date="2017" name="PLoS Biol.">
        <title>The sea cucumber genome provides insights into morphological evolution and visceral regeneration.</title>
        <authorList>
            <person name="Zhang X."/>
            <person name="Sun L."/>
            <person name="Yuan J."/>
            <person name="Sun Y."/>
            <person name="Gao Y."/>
            <person name="Zhang L."/>
            <person name="Li S."/>
            <person name="Dai H."/>
            <person name="Hamel J.F."/>
            <person name="Liu C."/>
            <person name="Yu Y."/>
            <person name="Liu S."/>
            <person name="Lin W."/>
            <person name="Guo K."/>
            <person name="Jin S."/>
            <person name="Xu P."/>
            <person name="Storey K.B."/>
            <person name="Huan P."/>
            <person name="Zhang T."/>
            <person name="Zhou Y."/>
            <person name="Zhang J."/>
            <person name="Lin C."/>
            <person name="Li X."/>
            <person name="Xing L."/>
            <person name="Huo D."/>
            <person name="Sun M."/>
            <person name="Wang L."/>
            <person name="Mercier A."/>
            <person name="Li F."/>
            <person name="Yang H."/>
            <person name="Xiang J."/>
        </authorList>
    </citation>
    <scope>NUCLEOTIDE SEQUENCE [LARGE SCALE GENOMIC DNA]</scope>
    <source>
        <strain evidence="2">Shaxun</strain>
        <tissue evidence="2">Muscle</tissue>
    </source>
</reference>
<proteinExistence type="predicted"/>